<proteinExistence type="predicted"/>
<keyword evidence="1" id="KW-0812">Transmembrane</keyword>
<feature type="domain" description="Jacalin-type lectin" evidence="2">
    <location>
        <begin position="47"/>
        <end position="189"/>
    </location>
</feature>
<feature type="transmembrane region" description="Helical" evidence="1">
    <location>
        <begin position="383"/>
        <end position="410"/>
    </location>
</feature>
<dbReference type="Proteomes" id="UP000044841">
    <property type="component" value="Unassembled WGS sequence"/>
</dbReference>
<protein>
    <recommendedName>
        <fullName evidence="2">Jacalin-type lectin domain-containing protein</fullName>
    </recommendedName>
</protein>
<dbReference type="Proteomes" id="UP000663843">
    <property type="component" value="Unassembled WGS sequence"/>
</dbReference>
<dbReference type="SUPFAM" id="SSF51101">
    <property type="entry name" value="Mannose-binding lectins"/>
    <property type="match status" value="1"/>
</dbReference>
<evidence type="ECO:0000313" key="5">
    <source>
        <dbReference type="Proteomes" id="UP000044841"/>
    </source>
</evidence>
<dbReference type="Gene3D" id="2.100.10.30">
    <property type="entry name" value="Jacalin-like lectin domain"/>
    <property type="match status" value="1"/>
</dbReference>
<feature type="transmembrane region" description="Helical" evidence="1">
    <location>
        <begin position="355"/>
        <end position="377"/>
    </location>
</feature>
<organism evidence="4 5">
    <name type="scientific">Rhizoctonia solani</name>
    <dbReference type="NCBI Taxonomy" id="456999"/>
    <lineage>
        <taxon>Eukaryota</taxon>
        <taxon>Fungi</taxon>
        <taxon>Dikarya</taxon>
        <taxon>Basidiomycota</taxon>
        <taxon>Agaricomycotina</taxon>
        <taxon>Agaricomycetes</taxon>
        <taxon>Cantharellales</taxon>
        <taxon>Ceratobasidiaceae</taxon>
        <taxon>Rhizoctonia</taxon>
    </lineage>
</organism>
<sequence>MSNPTGLPDLPASVGGQPIPDFMHFEIVGDGKLPARHELPPEFDFSIKKSPVFGLDSGKKFDEGAVWYPLREVKFALSDTGLGHYQAHYPGRSTTAVGGLSSTNSVGLKLNKDEYIVGFRAYSSSNLIEGVRVWTNDGSHKDFGKVQGETERGKDPEAFFVPPDHEVINFFGHTNDDGRIHGLGTSYIRRLASLSGRAPKSASTASDPTLTALLSQTYLDASTQQSWANSDMAAIARKRDQASKDLAPLYDRIDKEGDAAWTLVRDPNTQQEYYTCHNNNAIVWSYVNDQPSTSGDANVKKSIISIGSYSRTENMLGISGYIWENLPATAIAAVIGLAVTFLVQPLIVQGITWGIAFAATQLAQYLAFAGAPALAALVPGSVIAVGGLIIAGVIGTFVAFGVMALINLIWKKFWIVFNVYNFDAEEEWHNISHYGDNSIIPNGEWDLKWIPTFKPADSVVFPPGFEPLIPLENVVTYLSMTFKNDSEFMQGLGEAILMRRGQDMKVGLAMKYNVYYLYDNEIHLEYIPEDPNSFGLQRYYETNNWVKAYSLQVNADKYPIVGYTPKLGGSDGGDYYYDISIGLPPPVVR</sequence>
<dbReference type="PROSITE" id="PS51752">
    <property type="entry name" value="JACALIN_LECTIN"/>
    <property type="match status" value="1"/>
</dbReference>
<evidence type="ECO:0000256" key="1">
    <source>
        <dbReference type="SAM" id="Phobius"/>
    </source>
</evidence>
<keyword evidence="1" id="KW-0472">Membrane</keyword>
<dbReference type="InterPro" id="IPR036404">
    <property type="entry name" value="Jacalin-like_lectin_dom_sf"/>
</dbReference>
<feature type="transmembrane region" description="Helical" evidence="1">
    <location>
        <begin position="321"/>
        <end position="343"/>
    </location>
</feature>
<dbReference type="InterPro" id="IPR001229">
    <property type="entry name" value="Jacalin-like_lectin_dom"/>
</dbReference>
<reference evidence="4 5" key="1">
    <citation type="submission" date="2015-07" db="EMBL/GenBank/DDBJ databases">
        <authorList>
            <person name="Noorani M."/>
        </authorList>
    </citation>
    <scope>NUCLEOTIDE SEQUENCE [LARGE SCALE GENOMIC DNA]</scope>
    <source>
        <strain evidence="4">BBA 69670</strain>
    </source>
</reference>
<dbReference type="EMBL" id="CAJMWT010002582">
    <property type="protein sequence ID" value="CAE6447648.1"/>
    <property type="molecule type" value="Genomic_DNA"/>
</dbReference>
<evidence type="ECO:0000313" key="3">
    <source>
        <dbReference type="EMBL" id="CAE6447648.1"/>
    </source>
</evidence>
<accession>A0A0K6G9X2</accession>
<keyword evidence="5" id="KW-1185">Reference proteome</keyword>
<gene>
    <name evidence="3" type="ORF">RDB_LOCUS82724</name>
    <name evidence="4" type="ORF">RSOLAG22IIIB_05818</name>
</gene>
<evidence type="ECO:0000259" key="2">
    <source>
        <dbReference type="PROSITE" id="PS51752"/>
    </source>
</evidence>
<dbReference type="AlphaFoldDB" id="A0A0K6G9X2"/>
<name>A0A0K6G9X2_9AGAM</name>
<evidence type="ECO:0000313" key="4">
    <source>
        <dbReference type="EMBL" id="CUA75281.1"/>
    </source>
</evidence>
<dbReference type="EMBL" id="CYGV01001523">
    <property type="protein sequence ID" value="CUA75281.1"/>
    <property type="molecule type" value="Genomic_DNA"/>
</dbReference>
<reference evidence="3" key="2">
    <citation type="submission" date="2021-01" db="EMBL/GenBank/DDBJ databases">
        <authorList>
            <person name="Kaushik A."/>
        </authorList>
    </citation>
    <scope>NUCLEOTIDE SEQUENCE</scope>
    <source>
        <strain evidence="3">AG2-2IIIB</strain>
    </source>
</reference>
<keyword evidence="1" id="KW-1133">Transmembrane helix</keyword>